<dbReference type="STRING" id="2177.BHR79_08980"/>
<reference evidence="3 7" key="3">
    <citation type="submission" date="2018-10" db="EMBL/GenBank/DDBJ databases">
        <title>Cultivation of a novel Methanohalophilus strain from Kebrit Deep of the Red Sea and a genomic comparison of members of the genus Methanohalophilus.</title>
        <authorList>
            <person name="Guan Y."/>
            <person name="Ngugi D.K."/>
            <person name="Stingl U."/>
        </authorList>
    </citation>
    <scope>NUCLEOTIDE SEQUENCE [LARGE SCALE GENOMIC DNA]</scope>
    <source>
        <strain evidence="3 7">DSM 3094</strain>
    </source>
</reference>
<evidence type="ECO:0000313" key="5">
    <source>
        <dbReference type="Proteomes" id="UP000186879"/>
    </source>
</evidence>
<gene>
    <name evidence="2" type="ORF">BHR79_08980</name>
    <name evidence="3" type="ORF">EFE40_06295</name>
    <name evidence="4" type="ORF">SAMN04515625_0705</name>
</gene>
<dbReference type="GeneID" id="30583899"/>
<evidence type="ECO:0000313" key="7">
    <source>
        <dbReference type="Proteomes" id="UP000267921"/>
    </source>
</evidence>
<name>A0A1L3Q402_9EURY</name>
<dbReference type="InterPro" id="IPR035668">
    <property type="entry name" value="Amicyanin"/>
</dbReference>
<evidence type="ECO:0000313" key="6">
    <source>
        <dbReference type="Proteomes" id="UP000198669"/>
    </source>
</evidence>
<dbReference type="Proteomes" id="UP000198669">
    <property type="component" value="Unassembled WGS sequence"/>
</dbReference>
<reference evidence="2 5" key="1">
    <citation type="submission" date="2016-10" db="EMBL/GenBank/DDBJ databases">
        <title>Methanohalophilus halophilus.</title>
        <authorList>
            <person name="L'haridon S."/>
        </authorList>
    </citation>
    <scope>NUCLEOTIDE SEQUENCE [LARGE SCALE GENOMIC DNA]</scope>
    <source>
        <strain evidence="2 5">Z-7982</strain>
    </source>
</reference>
<dbReference type="Gene3D" id="2.60.40.420">
    <property type="entry name" value="Cupredoxins - blue copper proteins"/>
    <property type="match status" value="1"/>
</dbReference>
<dbReference type="Proteomes" id="UP000186879">
    <property type="component" value="Chromosome"/>
</dbReference>
<reference evidence="4 6" key="2">
    <citation type="submission" date="2016-10" db="EMBL/GenBank/DDBJ databases">
        <authorList>
            <person name="de Groot N.N."/>
        </authorList>
    </citation>
    <scope>NUCLEOTIDE SEQUENCE [LARGE SCALE GENOMIC DNA]</scope>
    <source>
        <strain evidence="4 6">Z-7982</strain>
    </source>
</reference>
<dbReference type="AlphaFoldDB" id="A0A1L3Q402"/>
<dbReference type="SUPFAM" id="SSF49503">
    <property type="entry name" value="Cupredoxins"/>
    <property type="match status" value="1"/>
</dbReference>
<dbReference type="Pfam" id="PF13473">
    <property type="entry name" value="Cupredoxin_1"/>
    <property type="match status" value="1"/>
</dbReference>
<evidence type="ECO:0000313" key="4">
    <source>
        <dbReference type="EMBL" id="SDW32442.1"/>
    </source>
</evidence>
<dbReference type="PANTHER" id="PTHR36507">
    <property type="entry name" value="BLL1555 PROTEIN"/>
    <property type="match status" value="1"/>
</dbReference>
<evidence type="ECO:0000259" key="1">
    <source>
        <dbReference type="Pfam" id="PF13473"/>
    </source>
</evidence>
<dbReference type="EMBL" id="CP017921">
    <property type="protein sequence ID" value="APH39599.1"/>
    <property type="molecule type" value="Genomic_DNA"/>
</dbReference>
<dbReference type="CDD" id="cd13921">
    <property type="entry name" value="Amicyanin"/>
    <property type="match status" value="1"/>
</dbReference>
<dbReference type="EMBL" id="FNMU01000002">
    <property type="protein sequence ID" value="SDW32442.1"/>
    <property type="molecule type" value="Genomic_DNA"/>
</dbReference>
<dbReference type="InterPro" id="IPR028096">
    <property type="entry name" value="EfeO_Cupredoxin"/>
</dbReference>
<protein>
    <submittedName>
        <fullName evidence="4">Plastocyanin</fullName>
    </submittedName>
</protein>
<organism evidence="2 5">
    <name type="scientific">Methanohalophilus halophilus</name>
    <dbReference type="NCBI Taxonomy" id="2177"/>
    <lineage>
        <taxon>Archaea</taxon>
        <taxon>Methanobacteriati</taxon>
        <taxon>Methanobacteriota</taxon>
        <taxon>Stenosarchaea group</taxon>
        <taxon>Methanomicrobia</taxon>
        <taxon>Methanosarcinales</taxon>
        <taxon>Methanosarcinaceae</taxon>
        <taxon>Methanohalophilus</taxon>
    </lineage>
</organism>
<dbReference type="EMBL" id="RJJG01000004">
    <property type="protein sequence ID" value="RNI09067.1"/>
    <property type="molecule type" value="Genomic_DNA"/>
</dbReference>
<dbReference type="InterPro" id="IPR052721">
    <property type="entry name" value="ET_Amicyanin"/>
</dbReference>
<dbReference type="KEGG" id="mhaz:BHR79_08980"/>
<sequence>MKKVFMILIVLVTVFLAIGCADYQQSDNGAEENGEAIETTSVIMEDIQFKPATIQISVGDTVTWTNEDSATHTVTGQNFDSGNLGQGETFTYTFDEAGTYEYECTIHPSMTGTVIVGDVATGSGTDEGENTGGY</sequence>
<dbReference type="PROSITE" id="PS51257">
    <property type="entry name" value="PROKAR_LIPOPROTEIN"/>
    <property type="match status" value="1"/>
</dbReference>
<dbReference type="Proteomes" id="UP000267921">
    <property type="component" value="Unassembled WGS sequence"/>
</dbReference>
<dbReference type="RefSeq" id="WP_072562021.1">
    <property type="nucleotide sequence ID" value="NZ_CP017921.1"/>
</dbReference>
<dbReference type="InterPro" id="IPR008972">
    <property type="entry name" value="Cupredoxin"/>
</dbReference>
<evidence type="ECO:0000313" key="3">
    <source>
        <dbReference type="EMBL" id="RNI09067.1"/>
    </source>
</evidence>
<keyword evidence="5" id="KW-1185">Reference proteome</keyword>
<dbReference type="PANTHER" id="PTHR36507:SF1">
    <property type="entry name" value="BLL1555 PROTEIN"/>
    <property type="match status" value="1"/>
</dbReference>
<accession>A0A1L3Q402</accession>
<dbReference type="OrthoDB" id="11836at2157"/>
<evidence type="ECO:0000313" key="2">
    <source>
        <dbReference type="EMBL" id="APH39599.1"/>
    </source>
</evidence>
<feature type="domain" description="EfeO-type cupredoxin-like" evidence="1">
    <location>
        <begin position="25"/>
        <end position="116"/>
    </location>
</feature>
<proteinExistence type="predicted"/>